<dbReference type="Proteomes" id="UP000663829">
    <property type="component" value="Unassembled WGS sequence"/>
</dbReference>
<dbReference type="Gene3D" id="3.90.176.10">
    <property type="entry name" value="Toxin ADP-ribosyltransferase, Chain A, domain 1"/>
    <property type="match status" value="1"/>
</dbReference>
<dbReference type="AlphaFoldDB" id="A0A814PTU6"/>
<dbReference type="EMBL" id="CAJNOQ010005759">
    <property type="protein sequence ID" value="CAF1110512.1"/>
    <property type="molecule type" value="Genomic_DNA"/>
</dbReference>
<accession>A0A814PTU6</accession>
<comment type="caution">
    <text evidence="1">The sequence shown here is derived from an EMBL/GenBank/DDBJ whole genome shotgun (WGS) entry which is preliminary data.</text>
</comment>
<gene>
    <name evidence="1" type="ORF">GPM918_LOCUS19207</name>
    <name evidence="2" type="ORF">SRO942_LOCUS19206</name>
</gene>
<proteinExistence type="predicted"/>
<keyword evidence="3" id="KW-1185">Reference proteome</keyword>
<sequence>MRYFKFRIVLENVSTNGFLSTSRNKNVVELFAANVLFHIQIDTSLNNIIYAAISRLSAVPDEEEVL</sequence>
<dbReference type="SUPFAM" id="SSF56399">
    <property type="entry name" value="ADP-ribosylation"/>
    <property type="match status" value="1"/>
</dbReference>
<dbReference type="Proteomes" id="UP000681722">
    <property type="component" value="Unassembled WGS sequence"/>
</dbReference>
<protein>
    <submittedName>
        <fullName evidence="1">Uncharacterized protein</fullName>
    </submittedName>
</protein>
<dbReference type="EMBL" id="CAJOBC010005760">
    <property type="protein sequence ID" value="CAF3874926.1"/>
    <property type="molecule type" value="Genomic_DNA"/>
</dbReference>
<evidence type="ECO:0000313" key="3">
    <source>
        <dbReference type="Proteomes" id="UP000663829"/>
    </source>
</evidence>
<evidence type="ECO:0000313" key="1">
    <source>
        <dbReference type="EMBL" id="CAF1110512.1"/>
    </source>
</evidence>
<name>A0A814PTU6_9BILA</name>
<reference evidence="1" key="1">
    <citation type="submission" date="2021-02" db="EMBL/GenBank/DDBJ databases">
        <authorList>
            <person name="Nowell W R."/>
        </authorList>
    </citation>
    <scope>NUCLEOTIDE SEQUENCE</scope>
</reference>
<evidence type="ECO:0000313" key="2">
    <source>
        <dbReference type="EMBL" id="CAF3874926.1"/>
    </source>
</evidence>
<organism evidence="1 3">
    <name type="scientific">Didymodactylos carnosus</name>
    <dbReference type="NCBI Taxonomy" id="1234261"/>
    <lineage>
        <taxon>Eukaryota</taxon>
        <taxon>Metazoa</taxon>
        <taxon>Spiralia</taxon>
        <taxon>Gnathifera</taxon>
        <taxon>Rotifera</taxon>
        <taxon>Eurotatoria</taxon>
        <taxon>Bdelloidea</taxon>
        <taxon>Philodinida</taxon>
        <taxon>Philodinidae</taxon>
        <taxon>Didymodactylos</taxon>
    </lineage>
</organism>
<dbReference type="PROSITE" id="PS51996">
    <property type="entry name" value="TR_MART"/>
    <property type="match status" value="1"/>
</dbReference>